<dbReference type="EMBL" id="JAJGAK010000001">
    <property type="protein sequence ID" value="MCC8362224.1"/>
    <property type="molecule type" value="Genomic_DNA"/>
</dbReference>
<accession>A0ABS8JF54</accession>
<feature type="signal peptide" evidence="1">
    <location>
        <begin position="1"/>
        <end position="22"/>
    </location>
</feature>
<sequence length="114" mass="12311">MKTLIQIAALACALATPGLALAGMECFTDRKVTAVNIGYVDMPFGADGGDAVYFTLDNGNTYPLNTGFNLDWPRGQALHRTLLAAMTQRFKVTGYDHYGYGGTCDDIDEILVKP</sequence>
<reference evidence="2" key="1">
    <citation type="submission" date="2021-10" db="EMBL/GenBank/DDBJ databases">
        <authorList>
            <person name="Lyu M."/>
            <person name="Wang X."/>
            <person name="Meng X."/>
            <person name="Xu K."/>
        </authorList>
    </citation>
    <scope>NUCLEOTIDE SEQUENCE</scope>
    <source>
        <strain evidence="2">A6</strain>
    </source>
</reference>
<evidence type="ECO:0000313" key="2">
    <source>
        <dbReference type="EMBL" id="MCC8362224.1"/>
    </source>
</evidence>
<keyword evidence="1" id="KW-0732">Signal</keyword>
<proteinExistence type="predicted"/>
<evidence type="ECO:0000313" key="3">
    <source>
        <dbReference type="Proteomes" id="UP001165293"/>
    </source>
</evidence>
<name>A0ABS8JF54_9GAMM</name>
<keyword evidence="3" id="KW-1185">Reference proteome</keyword>
<evidence type="ECO:0000256" key="1">
    <source>
        <dbReference type="SAM" id="SignalP"/>
    </source>
</evidence>
<organism evidence="2 3">
    <name type="scientific">Noviluteimonas lactosilytica</name>
    <dbReference type="NCBI Taxonomy" id="2888523"/>
    <lineage>
        <taxon>Bacteria</taxon>
        <taxon>Pseudomonadati</taxon>
        <taxon>Pseudomonadota</taxon>
        <taxon>Gammaproteobacteria</taxon>
        <taxon>Lysobacterales</taxon>
        <taxon>Lysobacteraceae</taxon>
        <taxon>Noviluteimonas</taxon>
    </lineage>
</organism>
<dbReference type="Proteomes" id="UP001165293">
    <property type="component" value="Unassembled WGS sequence"/>
</dbReference>
<feature type="chain" id="PRO_5045561177" evidence="1">
    <location>
        <begin position="23"/>
        <end position="114"/>
    </location>
</feature>
<comment type="caution">
    <text evidence="2">The sequence shown here is derived from an EMBL/GenBank/DDBJ whole genome shotgun (WGS) entry which is preliminary data.</text>
</comment>
<dbReference type="RefSeq" id="WP_230525842.1">
    <property type="nucleotide sequence ID" value="NZ_JAJGAK010000001.1"/>
</dbReference>
<gene>
    <name evidence="2" type="ORF">LK996_03940</name>
</gene>
<protein>
    <submittedName>
        <fullName evidence="2">Uncharacterized protein</fullName>
    </submittedName>
</protein>